<feature type="site" description="Contributes to redox potential value" evidence="9">
    <location>
        <position position="30"/>
    </location>
</feature>
<dbReference type="SUPFAM" id="SSF52833">
    <property type="entry name" value="Thioredoxin-like"/>
    <property type="match status" value="1"/>
</dbReference>
<feature type="site" description="Deprotonates C-terminal active site Cys" evidence="9">
    <location>
        <position position="22"/>
    </location>
</feature>
<dbReference type="Proteomes" id="UP000327148">
    <property type="component" value="Unassembled WGS sequence"/>
</dbReference>
<feature type="site" description="Contributes to redox potential value" evidence="9">
    <location>
        <position position="29"/>
    </location>
</feature>
<feature type="domain" description="Thioredoxin" evidence="11">
    <location>
        <begin position="1"/>
        <end position="103"/>
    </location>
</feature>
<dbReference type="STRING" id="119206.AWM72_07755"/>
<evidence type="ECO:0000256" key="9">
    <source>
        <dbReference type="PIRSR" id="PIRSR000077-1"/>
    </source>
</evidence>
<dbReference type="InterPro" id="IPR005746">
    <property type="entry name" value="Thioredoxin"/>
</dbReference>
<evidence type="ECO:0000256" key="5">
    <source>
        <dbReference type="ARBA" id="ARBA00023157"/>
    </source>
</evidence>
<dbReference type="InterPro" id="IPR013766">
    <property type="entry name" value="Thioredoxin_domain"/>
</dbReference>
<sequence length="103" mass="11726">MVQALNDANFEAETKEGLVLVDFWATWCGPCRMQSPVIEQLDDEMGDQVKFTKVDVDENQETARQFGIMSIPTLLIKKDGEAVETLIGYTPKEKLEQILEQYL</sequence>
<dbReference type="RefSeq" id="WP_070431791.1">
    <property type="nucleotide sequence ID" value="NZ_VYWO01000001.1"/>
</dbReference>
<dbReference type="GO" id="GO:0045454">
    <property type="term" value="P:cell redox homeostasis"/>
    <property type="evidence" value="ECO:0007669"/>
    <property type="project" value="TreeGrafter"/>
</dbReference>
<keyword evidence="3" id="KW-0813">Transport</keyword>
<evidence type="ECO:0000259" key="11">
    <source>
        <dbReference type="PROSITE" id="PS51352"/>
    </source>
</evidence>
<keyword evidence="4" id="KW-0249">Electron transport</keyword>
<evidence type="ECO:0000256" key="8">
    <source>
        <dbReference type="PIRNR" id="PIRNR000077"/>
    </source>
</evidence>
<proteinExistence type="inferred from homology"/>
<gene>
    <name evidence="12" type="primary">trxA</name>
    <name evidence="12" type="ORF">F6I03_02335</name>
</gene>
<protein>
    <recommendedName>
        <fullName evidence="2 7">Thioredoxin</fullName>
    </recommendedName>
</protein>
<dbReference type="InterPro" id="IPR036249">
    <property type="entry name" value="Thioredoxin-like_sf"/>
</dbReference>
<dbReference type="AlphaFoldDB" id="A0A5N1GU09"/>
<feature type="disulfide bond" description="Redox-active" evidence="10">
    <location>
        <begin position="28"/>
        <end position="31"/>
    </location>
</feature>
<evidence type="ECO:0000256" key="10">
    <source>
        <dbReference type="PIRSR" id="PIRSR000077-4"/>
    </source>
</evidence>
<dbReference type="PROSITE" id="PS00194">
    <property type="entry name" value="THIOREDOXIN_1"/>
    <property type="match status" value="1"/>
</dbReference>
<dbReference type="PANTHER" id="PTHR45663">
    <property type="entry name" value="GEO12009P1"/>
    <property type="match status" value="1"/>
</dbReference>
<evidence type="ECO:0000313" key="13">
    <source>
        <dbReference type="Proteomes" id="UP000327148"/>
    </source>
</evidence>
<organism evidence="12 13">
    <name type="scientific">Aerococcus sanguinicola</name>
    <dbReference type="NCBI Taxonomy" id="119206"/>
    <lineage>
        <taxon>Bacteria</taxon>
        <taxon>Bacillati</taxon>
        <taxon>Bacillota</taxon>
        <taxon>Bacilli</taxon>
        <taxon>Lactobacillales</taxon>
        <taxon>Aerococcaceae</taxon>
        <taxon>Aerococcus</taxon>
    </lineage>
</organism>
<dbReference type="CDD" id="cd02947">
    <property type="entry name" value="TRX_family"/>
    <property type="match status" value="1"/>
</dbReference>
<dbReference type="PANTHER" id="PTHR45663:SF11">
    <property type="entry name" value="GEO12009P1"/>
    <property type="match status" value="1"/>
</dbReference>
<reference evidence="12 13" key="1">
    <citation type="submission" date="2019-09" db="EMBL/GenBank/DDBJ databases">
        <title>Draft genome sequence assemblies of isolates from the urinary tract.</title>
        <authorList>
            <person name="Mores C.R."/>
            <person name="Putonti C."/>
            <person name="Wolfe A.J."/>
        </authorList>
    </citation>
    <scope>NUCLEOTIDE SEQUENCE [LARGE SCALE GENOMIC DNA]</scope>
    <source>
        <strain evidence="12 13">UMB623</strain>
    </source>
</reference>
<accession>A0A5N1GU09</accession>
<dbReference type="GO" id="GO:0005829">
    <property type="term" value="C:cytosol"/>
    <property type="evidence" value="ECO:0007669"/>
    <property type="project" value="TreeGrafter"/>
</dbReference>
<evidence type="ECO:0000256" key="6">
    <source>
        <dbReference type="ARBA" id="ARBA00023284"/>
    </source>
</evidence>
<dbReference type="InterPro" id="IPR017937">
    <property type="entry name" value="Thioredoxin_CS"/>
</dbReference>
<evidence type="ECO:0000256" key="3">
    <source>
        <dbReference type="ARBA" id="ARBA00022448"/>
    </source>
</evidence>
<dbReference type="OrthoDB" id="9790390at2"/>
<keyword evidence="6 10" id="KW-0676">Redox-active center</keyword>
<feature type="active site" description="Nucleophile" evidence="9">
    <location>
        <position position="28"/>
    </location>
</feature>
<dbReference type="NCBIfam" id="TIGR01068">
    <property type="entry name" value="thioredoxin"/>
    <property type="match status" value="1"/>
</dbReference>
<comment type="caution">
    <text evidence="12">The sequence shown here is derived from an EMBL/GenBank/DDBJ whole genome shotgun (WGS) entry which is preliminary data.</text>
</comment>
<dbReference type="PRINTS" id="PR00421">
    <property type="entry name" value="THIOREDOXIN"/>
</dbReference>
<dbReference type="Pfam" id="PF00085">
    <property type="entry name" value="Thioredoxin"/>
    <property type="match status" value="1"/>
</dbReference>
<dbReference type="EMBL" id="VYWO01000001">
    <property type="protein sequence ID" value="KAA9302070.1"/>
    <property type="molecule type" value="Genomic_DNA"/>
</dbReference>
<dbReference type="Gene3D" id="3.40.30.10">
    <property type="entry name" value="Glutaredoxin"/>
    <property type="match status" value="1"/>
</dbReference>
<dbReference type="PIRSF" id="PIRSF000077">
    <property type="entry name" value="Thioredoxin"/>
    <property type="match status" value="1"/>
</dbReference>
<name>A0A5N1GU09_9LACT</name>
<evidence type="ECO:0000313" key="12">
    <source>
        <dbReference type="EMBL" id="KAA9302070.1"/>
    </source>
</evidence>
<dbReference type="PROSITE" id="PS51352">
    <property type="entry name" value="THIOREDOXIN_2"/>
    <property type="match status" value="1"/>
</dbReference>
<dbReference type="GO" id="GO:0015035">
    <property type="term" value="F:protein-disulfide reductase activity"/>
    <property type="evidence" value="ECO:0007669"/>
    <property type="project" value="UniProtKB-UniRule"/>
</dbReference>
<dbReference type="FunFam" id="3.40.30.10:FF:000001">
    <property type="entry name" value="Thioredoxin"/>
    <property type="match status" value="1"/>
</dbReference>
<evidence type="ECO:0000256" key="1">
    <source>
        <dbReference type="ARBA" id="ARBA00008987"/>
    </source>
</evidence>
<keyword evidence="5 10" id="KW-1015">Disulfide bond</keyword>
<feature type="active site" description="Nucleophile" evidence="9">
    <location>
        <position position="31"/>
    </location>
</feature>
<comment type="similarity">
    <text evidence="1 8">Belongs to the thioredoxin family.</text>
</comment>
<evidence type="ECO:0000256" key="7">
    <source>
        <dbReference type="NCBIfam" id="TIGR01068"/>
    </source>
</evidence>
<evidence type="ECO:0000256" key="2">
    <source>
        <dbReference type="ARBA" id="ARBA00020570"/>
    </source>
</evidence>
<evidence type="ECO:0000256" key="4">
    <source>
        <dbReference type="ARBA" id="ARBA00022982"/>
    </source>
</evidence>